<sequence>MLASERREKIALWIDEHGGASLDELSDRFDVSTDTIRRDLSELHSNGCVRQVRGGALRLSEDPYPYERRAIRDIDEKRKIANAGAEHVPEGVVLFLDHGSTAYCFAEAISSRSDLTVLTGNLPAAVRLGEGGKVSTIVPGGQVDGVMQGLVGGATCQELSRTHFDLAILVPRGLSSTGQLTTAAREDAEIKRLVRQRADRIILLVAEEKLGVQGTFEFAELEAGDTIITTAKESHSIIGSLHQRLPEIEIVMVNS</sequence>
<keyword evidence="2" id="KW-0805">Transcription regulation</keyword>
<dbReference type="InterPro" id="IPR014036">
    <property type="entry name" value="DeoR-like_C"/>
</dbReference>
<dbReference type="KEGG" id="smam:Mal15_46090"/>
<name>A0A5B9MHD5_9BACT</name>
<organism evidence="6 7">
    <name type="scientific">Stieleria maiorica</name>
    <dbReference type="NCBI Taxonomy" id="2795974"/>
    <lineage>
        <taxon>Bacteria</taxon>
        <taxon>Pseudomonadati</taxon>
        <taxon>Planctomycetota</taxon>
        <taxon>Planctomycetia</taxon>
        <taxon>Pirellulales</taxon>
        <taxon>Pirellulaceae</taxon>
        <taxon>Stieleria</taxon>
    </lineage>
</organism>
<dbReference type="SMART" id="SM01134">
    <property type="entry name" value="DeoRC"/>
    <property type="match status" value="1"/>
</dbReference>
<evidence type="ECO:0000256" key="2">
    <source>
        <dbReference type="ARBA" id="ARBA00023015"/>
    </source>
</evidence>
<evidence type="ECO:0000256" key="1">
    <source>
        <dbReference type="ARBA" id="ARBA00022491"/>
    </source>
</evidence>
<keyword evidence="7" id="KW-1185">Reference proteome</keyword>
<dbReference type="Proteomes" id="UP000321353">
    <property type="component" value="Chromosome"/>
</dbReference>
<dbReference type="AlphaFoldDB" id="A0A5B9MHD5"/>
<dbReference type="GO" id="GO:0003700">
    <property type="term" value="F:DNA-binding transcription factor activity"/>
    <property type="evidence" value="ECO:0007669"/>
    <property type="project" value="InterPro"/>
</dbReference>
<dbReference type="InterPro" id="IPR037171">
    <property type="entry name" value="NagB/RpiA_transferase-like"/>
</dbReference>
<dbReference type="Pfam" id="PF08220">
    <property type="entry name" value="HTH_DeoR"/>
    <property type="match status" value="1"/>
</dbReference>
<proteinExistence type="predicted"/>
<evidence type="ECO:0000313" key="6">
    <source>
        <dbReference type="EMBL" id="QEG00539.1"/>
    </source>
</evidence>
<dbReference type="PANTHER" id="PTHR30363">
    <property type="entry name" value="HTH-TYPE TRANSCRIPTIONAL REGULATOR SRLR-RELATED"/>
    <property type="match status" value="1"/>
</dbReference>
<dbReference type="InterPro" id="IPR001034">
    <property type="entry name" value="DeoR_HTH"/>
</dbReference>
<gene>
    <name evidence="6" type="primary">glpR</name>
    <name evidence="6" type="ORF">Mal15_46090</name>
</gene>
<dbReference type="GO" id="GO:0003677">
    <property type="term" value="F:DNA binding"/>
    <property type="evidence" value="ECO:0007669"/>
    <property type="project" value="UniProtKB-KW"/>
</dbReference>
<dbReference type="EMBL" id="CP036264">
    <property type="protein sequence ID" value="QEG00539.1"/>
    <property type="molecule type" value="Genomic_DNA"/>
</dbReference>
<dbReference type="SUPFAM" id="SSF100950">
    <property type="entry name" value="NagB/RpiA/CoA transferase-like"/>
    <property type="match status" value="1"/>
</dbReference>
<dbReference type="InterPro" id="IPR036388">
    <property type="entry name" value="WH-like_DNA-bd_sf"/>
</dbReference>
<dbReference type="PROSITE" id="PS51000">
    <property type="entry name" value="HTH_DEOR_2"/>
    <property type="match status" value="1"/>
</dbReference>
<evidence type="ECO:0000313" key="7">
    <source>
        <dbReference type="Proteomes" id="UP000321353"/>
    </source>
</evidence>
<dbReference type="Pfam" id="PF00455">
    <property type="entry name" value="DeoRC"/>
    <property type="match status" value="1"/>
</dbReference>
<feature type="domain" description="HTH deoR-type" evidence="5">
    <location>
        <begin position="3"/>
        <end position="58"/>
    </location>
</feature>
<dbReference type="PANTHER" id="PTHR30363:SF4">
    <property type="entry name" value="GLYCEROL-3-PHOSPHATE REGULON REPRESSOR"/>
    <property type="match status" value="1"/>
</dbReference>
<keyword evidence="3" id="KW-0238">DNA-binding</keyword>
<dbReference type="SMART" id="SM00420">
    <property type="entry name" value="HTH_DEOR"/>
    <property type="match status" value="1"/>
</dbReference>
<protein>
    <submittedName>
        <fullName evidence="6">Glycerol-3-phosphate regulon repressor</fullName>
    </submittedName>
</protein>
<accession>A0A5B9MHD5</accession>
<dbReference type="SUPFAM" id="SSF46785">
    <property type="entry name" value="Winged helix' DNA-binding domain"/>
    <property type="match status" value="1"/>
</dbReference>
<dbReference type="PROSITE" id="PS00894">
    <property type="entry name" value="HTH_DEOR_1"/>
    <property type="match status" value="1"/>
</dbReference>
<dbReference type="Gene3D" id="3.40.50.1360">
    <property type="match status" value="1"/>
</dbReference>
<dbReference type="InterPro" id="IPR036390">
    <property type="entry name" value="WH_DNA-bd_sf"/>
</dbReference>
<dbReference type="InterPro" id="IPR018356">
    <property type="entry name" value="Tscrpt_reg_HTH_DeoR_CS"/>
</dbReference>
<keyword evidence="1" id="KW-0678">Repressor</keyword>
<keyword evidence="4" id="KW-0804">Transcription</keyword>
<dbReference type="RefSeq" id="WP_147869762.1">
    <property type="nucleotide sequence ID" value="NZ_CP036264.1"/>
</dbReference>
<dbReference type="Gene3D" id="1.10.10.10">
    <property type="entry name" value="Winged helix-like DNA-binding domain superfamily/Winged helix DNA-binding domain"/>
    <property type="match status" value="1"/>
</dbReference>
<dbReference type="InterPro" id="IPR050313">
    <property type="entry name" value="Carb_Metab_HTH_regulators"/>
</dbReference>
<evidence type="ECO:0000259" key="5">
    <source>
        <dbReference type="PROSITE" id="PS51000"/>
    </source>
</evidence>
<dbReference type="PRINTS" id="PR00037">
    <property type="entry name" value="HTHLACR"/>
</dbReference>
<evidence type="ECO:0000256" key="3">
    <source>
        <dbReference type="ARBA" id="ARBA00023125"/>
    </source>
</evidence>
<reference evidence="6 7" key="1">
    <citation type="submission" date="2019-02" db="EMBL/GenBank/DDBJ databases">
        <title>Planctomycetal bacteria perform biofilm scaping via a novel small molecule.</title>
        <authorList>
            <person name="Jeske O."/>
            <person name="Boedeker C."/>
            <person name="Wiegand S."/>
            <person name="Breitling P."/>
            <person name="Kallscheuer N."/>
            <person name="Jogler M."/>
            <person name="Rohde M."/>
            <person name="Petersen J."/>
            <person name="Medema M.H."/>
            <person name="Surup F."/>
            <person name="Jogler C."/>
        </authorList>
    </citation>
    <scope>NUCLEOTIDE SEQUENCE [LARGE SCALE GENOMIC DNA]</scope>
    <source>
        <strain evidence="6 7">Mal15</strain>
    </source>
</reference>
<evidence type="ECO:0000256" key="4">
    <source>
        <dbReference type="ARBA" id="ARBA00023163"/>
    </source>
</evidence>